<evidence type="ECO:0000313" key="8">
    <source>
        <dbReference type="Proteomes" id="UP000654075"/>
    </source>
</evidence>
<dbReference type="SMART" id="SM00534">
    <property type="entry name" value="MUTSac"/>
    <property type="match status" value="1"/>
</dbReference>
<dbReference type="GO" id="GO:0006298">
    <property type="term" value="P:mismatch repair"/>
    <property type="evidence" value="ECO:0007669"/>
    <property type="project" value="InterPro"/>
</dbReference>
<dbReference type="Gene3D" id="3.40.50.300">
    <property type="entry name" value="P-loop containing nucleotide triphosphate hydrolases"/>
    <property type="match status" value="1"/>
</dbReference>
<name>A0A813G446_POLGL</name>
<evidence type="ECO:0000259" key="6">
    <source>
        <dbReference type="SMART" id="SM00534"/>
    </source>
</evidence>
<feature type="region of interest" description="Disordered" evidence="5">
    <location>
        <begin position="82"/>
        <end position="101"/>
    </location>
</feature>
<dbReference type="InterPro" id="IPR016151">
    <property type="entry name" value="DNA_mismatch_repair_MutS_N"/>
</dbReference>
<evidence type="ECO:0000313" key="7">
    <source>
        <dbReference type="EMBL" id="CAE8620921.1"/>
    </source>
</evidence>
<organism evidence="7 8">
    <name type="scientific">Polarella glacialis</name>
    <name type="common">Dinoflagellate</name>
    <dbReference type="NCBI Taxonomy" id="89957"/>
    <lineage>
        <taxon>Eukaryota</taxon>
        <taxon>Sar</taxon>
        <taxon>Alveolata</taxon>
        <taxon>Dinophyceae</taxon>
        <taxon>Suessiales</taxon>
        <taxon>Suessiaceae</taxon>
        <taxon>Polarella</taxon>
    </lineage>
</organism>
<evidence type="ECO:0000256" key="2">
    <source>
        <dbReference type="ARBA" id="ARBA00022763"/>
    </source>
</evidence>
<evidence type="ECO:0000256" key="1">
    <source>
        <dbReference type="ARBA" id="ARBA00022741"/>
    </source>
</evidence>
<dbReference type="InterPro" id="IPR053276">
    <property type="entry name" value="MtDNA_mismatch_repair_MutS"/>
</dbReference>
<accession>A0A813G446</accession>
<dbReference type="OrthoDB" id="10252754at2759"/>
<evidence type="ECO:0000256" key="4">
    <source>
        <dbReference type="ARBA" id="ARBA00023125"/>
    </source>
</evidence>
<dbReference type="Proteomes" id="UP000654075">
    <property type="component" value="Unassembled WGS sequence"/>
</dbReference>
<dbReference type="Pfam" id="PF00488">
    <property type="entry name" value="MutS_V"/>
    <property type="match status" value="1"/>
</dbReference>
<dbReference type="GO" id="GO:0030983">
    <property type="term" value="F:mismatched DNA binding"/>
    <property type="evidence" value="ECO:0007669"/>
    <property type="project" value="InterPro"/>
</dbReference>
<feature type="region of interest" description="Disordered" evidence="5">
    <location>
        <begin position="1182"/>
        <end position="1201"/>
    </location>
</feature>
<feature type="compositionally biased region" description="Polar residues" evidence="5">
    <location>
        <begin position="1182"/>
        <end position="1197"/>
    </location>
</feature>
<keyword evidence="2" id="KW-0227">DNA damage</keyword>
<dbReference type="InterPro" id="IPR007695">
    <property type="entry name" value="DNA_mismatch_repair_MutS-lik_N"/>
</dbReference>
<keyword evidence="3" id="KW-0067">ATP-binding</keyword>
<dbReference type="PANTHER" id="PTHR48448:SF1">
    <property type="entry name" value="MUTL PROTEIN ISOFORM 1"/>
    <property type="match status" value="1"/>
</dbReference>
<keyword evidence="4" id="KW-0238">DNA-binding</keyword>
<dbReference type="EMBL" id="CAJNNV010027607">
    <property type="protein sequence ID" value="CAE8620921.1"/>
    <property type="molecule type" value="Genomic_DNA"/>
</dbReference>
<comment type="caution">
    <text evidence="7">The sequence shown here is derived from an EMBL/GenBank/DDBJ whole genome shotgun (WGS) entry which is preliminary data.</text>
</comment>
<gene>
    <name evidence="7" type="ORF">PGLA1383_LOCUS38449</name>
</gene>
<dbReference type="Gene3D" id="3.40.1170.10">
    <property type="entry name" value="DNA repair protein MutS, domain I"/>
    <property type="match status" value="1"/>
</dbReference>
<dbReference type="GO" id="GO:0005524">
    <property type="term" value="F:ATP binding"/>
    <property type="evidence" value="ECO:0007669"/>
    <property type="project" value="UniProtKB-KW"/>
</dbReference>
<dbReference type="SUPFAM" id="SSF52540">
    <property type="entry name" value="P-loop containing nucleoside triphosphate hydrolases"/>
    <property type="match status" value="1"/>
</dbReference>
<feature type="domain" description="DNA mismatch repair proteins mutS family" evidence="6">
    <location>
        <begin position="955"/>
        <end position="1149"/>
    </location>
</feature>
<keyword evidence="8" id="KW-1185">Reference proteome</keyword>
<evidence type="ECO:0000256" key="3">
    <source>
        <dbReference type="ARBA" id="ARBA00022840"/>
    </source>
</evidence>
<dbReference type="PANTHER" id="PTHR48448">
    <property type="entry name" value="MUTL PROTEIN ISOFORM 1"/>
    <property type="match status" value="1"/>
</dbReference>
<feature type="compositionally biased region" description="Low complexity" evidence="5">
    <location>
        <begin position="83"/>
        <end position="101"/>
    </location>
</feature>
<proteinExistence type="predicted"/>
<protein>
    <recommendedName>
        <fullName evidence="6">DNA mismatch repair proteins mutS family domain-containing protein</fullName>
    </recommendedName>
</protein>
<dbReference type="Pfam" id="PF01624">
    <property type="entry name" value="MutS_I"/>
    <property type="match status" value="1"/>
</dbReference>
<reference evidence="7" key="1">
    <citation type="submission" date="2021-02" db="EMBL/GenBank/DDBJ databases">
        <authorList>
            <person name="Dougan E. K."/>
            <person name="Rhodes N."/>
            <person name="Thang M."/>
            <person name="Chan C."/>
        </authorList>
    </citation>
    <scope>NUCLEOTIDE SEQUENCE</scope>
</reference>
<keyword evidence="1" id="KW-0547">Nucleotide-binding</keyword>
<dbReference type="InterPro" id="IPR000432">
    <property type="entry name" value="DNA_mismatch_repair_MutS_C"/>
</dbReference>
<dbReference type="InterPro" id="IPR027417">
    <property type="entry name" value="P-loop_NTPase"/>
</dbReference>
<sequence length="1376" mass="148647">MACTRDGLRLGRCLRAAPRGVFLQSWRSAAALGASPSRRQGPGSTADVQGIGGSGEHIFAVHIAASAVAVGSLRQLRRLACGSSSTTHPSSSSSSPAPSCAASMPEIVGLTTSSSAAAEGSSSDSSASSDLAESAAARLHPATAPALFRAALVQGFAPAISGKESCFSPEVHGGDRQKLIQALKRCRLLGSAAGDELDQVSLRDLGFSSHKEAYELTRSFITEVWREAVLRGLALGQDGTPMRAAAAEVAKAFLSQVARFEDGCTGVSTDLDLVPDPSSHWTAVGSWLSEEAEEQARPAKAEDFAEFVSPFWREQLARADRSDAVRLLRQLGGDDRFGWLRNTAGATPTGLFKQALQWKSELPECVLLVQVGDFFEAWGVDAVMMVQWCGLNPMARKPRAGFPVSAASLQQALDNLTRADLSAAVIVQTGQAGQANQPRVIRQVVTPGAPTYLHAHELKRSRDESGGEFHEGRPYVAMRLRTDGLLYAELRPYRREIRFREDVTPEGVESLLAENEGIAWPVFVDGAKGSFKKADKWPWFPKQRKWMGIPQDVRDDQFLEACCRSLCETLRLPQNPPFLQVRLDSNGALQPLSLTTARNLGVLPRDGVPALVSYMVPPEAPAAARRLLRRWLLAPRSEAVVNSMRQLLAVLLSSGSLSLPPLHRVPPVAKVVAFITAQTANERLFRDLHDCCTGIMKILQGKEFAQLLVPLLAIVAEDIGEQSLDSKALAKQLLQVTEVIDDWLHDVDSPDEASAGVNISDDAATQRTVERFFEANEVFRGVASQDRETIAAAYSKVELAKSELCDAIREALPDDHRDALVYNPFDNDLCFREKHCERSSAAHDRRGKAKNLRFTTPRLRAALERYIAASRAAENAVQEALRMLSAELGSLIAPLRSAVTAAEILVAAHRHAAHAGARGWQLPKVAHAGGPLSIQVAPYWLEASDAVFSRVDLSSSGAIATGPNMSGKSTLMRSVAAAALLANCGFLCPCSPESRIPRYRQVFFLAAEGDRPSEGVSAFGQEAQLSGSLLRRACGGTLALVDEFGRGTEPMAAQAAVCALVEELARHSAQFVVATHLHGVADVEFQLPEGRPQPALWRMGVTGLMGSAGVPRWTYVLEEGVCRDSFAWHTLRKFGWSESALSRFHRLSKAQLSAEPGVQRQRLPPAEVISEAQTSFCEAAGTSQDSAPFEKVSSSENPFEGESELEPSALLAEICGVQLQDLVRISPGAAPPAPLCQGTAVLYMLRLRTGGFYIGQTDFLQGRLASHRRRFTGDLEEAIVLRVETTARARQLEALVQRKLLRAGVPLVSSHDSSHRNFGLGLSSDTHGERGLQMASRELPSDASAPFADAEEGPEQLRRTAQYLLALADKLQIVKG</sequence>
<dbReference type="SUPFAM" id="SSF55271">
    <property type="entry name" value="DNA repair protein MutS, domain I"/>
    <property type="match status" value="1"/>
</dbReference>
<evidence type="ECO:0000256" key="5">
    <source>
        <dbReference type="SAM" id="MobiDB-lite"/>
    </source>
</evidence>